<dbReference type="OrthoDB" id="444627at2759"/>
<evidence type="ECO:0000256" key="5">
    <source>
        <dbReference type="ARBA" id="ARBA00023136"/>
    </source>
</evidence>
<evidence type="ECO:0000313" key="7">
    <source>
        <dbReference type="EMBL" id="CAI4001469.1"/>
    </source>
</evidence>
<dbReference type="PANTHER" id="PTHR31893">
    <property type="entry name" value="TRANSMEMBRANE PROTEIN 151 HOMOLOG"/>
    <property type="match status" value="1"/>
</dbReference>
<dbReference type="Pfam" id="PF14857">
    <property type="entry name" value="TMEM151"/>
    <property type="match status" value="1"/>
</dbReference>
<feature type="transmembrane region" description="Helical" evidence="6">
    <location>
        <begin position="421"/>
        <end position="444"/>
    </location>
</feature>
<protein>
    <submittedName>
        <fullName evidence="9">EF-hand domain-containing protein</fullName>
    </submittedName>
</protein>
<sequence>MPAVPNAGGTPLLEAALEEGHGHGDNGDYHASAPAFEEIHPSAPPEVLSPSEFQQLLTSLPQGSSDLPTEQALRQFRTATAGKVVWTEQMREIATSAAGGGLLMREAYERQLILDPESLTTTDGPWAECIPSAPPDTGAAQAAQALTSQLMVIRFDGKVANISVVASQTWLDIGHQAASRFGDLVFDASSHVLLGVGQAPNRGLKVGQAVKLTAVINRPELNGKIGRITKVNGAEVDVALPRDLERLHQDNVMPHNVSVVSRSESFPLDFTAVADTSTVLRVLWLERSPASQTSPKSRASTTGPLRAIGWQYVGMSARKHNLVSLGEFRNFLWNLHLKDSNFAVVSKRFAPTGNYIDYEEVLFLLGRSHLRCKEVPIDALIYEAVVSILGRRTTAHIDRDLGAEDRGLGKRNACKEHCASYFTSFILEVVIWSTILFILFMFFIDECFLDIALEPMMFIPAALAYVVYIVHLACCVRLTRAFANQTEGIESVMLLMDKPRHENPRYNWHVQCYHYRTERRTRRNKDGKTETYTEQVKVITHSASASGTIPSEDLTSEFLPNTMATQTQIETKLDLDFSSSNYLIEYNRWKNFHRRDVYQDSSHAENLPSRVGSCLAVWSQRNMPCWLNAGCYWLANLFAMSFLYRLLAQSRVGKQEYVYAKRCFNIVRGRL</sequence>
<comment type="subcellular location">
    <subcellularLocation>
        <location evidence="1">Membrane</location>
        <topology evidence="1">Multi-pass membrane protein</topology>
    </subcellularLocation>
</comment>
<evidence type="ECO:0000256" key="1">
    <source>
        <dbReference type="ARBA" id="ARBA00004141"/>
    </source>
</evidence>
<dbReference type="GO" id="GO:0016020">
    <property type="term" value="C:membrane"/>
    <property type="evidence" value="ECO:0007669"/>
    <property type="project" value="UniProtKB-SubCell"/>
</dbReference>
<evidence type="ECO:0000313" key="9">
    <source>
        <dbReference type="EMBL" id="CAL4788781.1"/>
    </source>
</evidence>
<organism evidence="7">
    <name type="scientific">Cladocopium goreaui</name>
    <dbReference type="NCBI Taxonomy" id="2562237"/>
    <lineage>
        <taxon>Eukaryota</taxon>
        <taxon>Sar</taxon>
        <taxon>Alveolata</taxon>
        <taxon>Dinophyceae</taxon>
        <taxon>Suessiales</taxon>
        <taxon>Symbiodiniaceae</taxon>
        <taxon>Cladocopium</taxon>
    </lineage>
</organism>
<keyword evidence="5 6" id="KW-0472">Membrane</keyword>
<gene>
    <name evidence="7" type="ORF">C1SCF055_LOCUS27515</name>
</gene>
<comment type="similarity">
    <text evidence="2">Belongs to the TMEM151 family.</text>
</comment>
<name>A0A9P1D147_9DINO</name>
<dbReference type="EMBL" id="CAMXCT010002944">
    <property type="protein sequence ID" value="CAI4001469.1"/>
    <property type="molecule type" value="Genomic_DNA"/>
</dbReference>
<keyword evidence="10" id="KW-1185">Reference proteome</keyword>
<comment type="caution">
    <text evidence="7">The sequence shown here is derived from an EMBL/GenBank/DDBJ whole genome shotgun (WGS) entry which is preliminary data.</text>
</comment>
<feature type="transmembrane region" description="Helical" evidence="6">
    <location>
        <begin position="626"/>
        <end position="647"/>
    </location>
</feature>
<accession>A0A9P1D147</accession>
<dbReference type="EMBL" id="CAMXCT030002944">
    <property type="protein sequence ID" value="CAL4788781.1"/>
    <property type="molecule type" value="Genomic_DNA"/>
</dbReference>
<evidence type="ECO:0000256" key="6">
    <source>
        <dbReference type="SAM" id="Phobius"/>
    </source>
</evidence>
<dbReference type="PANTHER" id="PTHR31893:SF5">
    <property type="entry name" value="TRANSMEMBRANE PROTEIN 151 HOMOLOG"/>
    <property type="match status" value="1"/>
</dbReference>
<reference evidence="8" key="2">
    <citation type="submission" date="2024-04" db="EMBL/GenBank/DDBJ databases">
        <authorList>
            <person name="Chen Y."/>
            <person name="Shah S."/>
            <person name="Dougan E. K."/>
            <person name="Thang M."/>
            <person name="Chan C."/>
        </authorList>
    </citation>
    <scope>NUCLEOTIDE SEQUENCE [LARGE SCALE GENOMIC DNA]</scope>
</reference>
<evidence type="ECO:0000256" key="2">
    <source>
        <dbReference type="ARBA" id="ARBA00009583"/>
    </source>
</evidence>
<evidence type="ECO:0000313" key="10">
    <source>
        <dbReference type="Proteomes" id="UP001152797"/>
    </source>
</evidence>
<keyword evidence="3 6" id="KW-0812">Transmembrane</keyword>
<dbReference type="Proteomes" id="UP001152797">
    <property type="component" value="Unassembled WGS sequence"/>
</dbReference>
<reference evidence="7" key="1">
    <citation type="submission" date="2022-10" db="EMBL/GenBank/DDBJ databases">
        <authorList>
            <person name="Chen Y."/>
            <person name="Dougan E. K."/>
            <person name="Chan C."/>
            <person name="Rhodes N."/>
            <person name="Thang M."/>
        </authorList>
    </citation>
    <scope>NUCLEOTIDE SEQUENCE</scope>
</reference>
<keyword evidence="4 6" id="KW-1133">Transmembrane helix</keyword>
<dbReference type="EMBL" id="CAMXCT020002944">
    <property type="protein sequence ID" value="CAL1154844.1"/>
    <property type="molecule type" value="Genomic_DNA"/>
</dbReference>
<evidence type="ECO:0000256" key="3">
    <source>
        <dbReference type="ARBA" id="ARBA00022692"/>
    </source>
</evidence>
<evidence type="ECO:0000313" key="8">
    <source>
        <dbReference type="EMBL" id="CAL1154844.1"/>
    </source>
</evidence>
<dbReference type="InterPro" id="IPR026767">
    <property type="entry name" value="Tmem151"/>
</dbReference>
<evidence type="ECO:0000256" key="4">
    <source>
        <dbReference type="ARBA" id="ARBA00022989"/>
    </source>
</evidence>
<proteinExistence type="inferred from homology"/>
<dbReference type="AlphaFoldDB" id="A0A9P1D147"/>
<feature type="transmembrane region" description="Helical" evidence="6">
    <location>
        <begin position="456"/>
        <end position="473"/>
    </location>
</feature>